<protein>
    <submittedName>
        <fullName evidence="1">Uncharacterized protein</fullName>
    </submittedName>
</protein>
<dbReference type="AlphaFoldDB" id="A0A8T3BJC6"/>
<reference evidence="1" key="1">
    <citation type="journal article" date="2022" name="Front. Genet.">
        <title>Chromosome-Scale Assembly of the Dendrobium nobile Genome Provides Insights Into the Molecular Mechanism of the Biosynthesis of the Medicinal Active Ingredient of Dendrobium.</title>
        <authorList>
            <person name="Xu Q."/>
            <person name="Niu S.-C."/>
            <person name="Li K.-L."/>
            <person name="Zheng P.-J."/>
            <person name="Zhang X.-J."/>
            <person name="Jia Y."/>
            <person name="Liu Y."/>
            <person name="Niu Y.-X."/>
            <person name="Yu L.-H."/>
            <person name="Chen D.-F."/>
            <person name="Zhang G.-Q."/>
        </authorList>
    </citation>
    <scope>NUCLEOTIDE SEQUENCE</scope>
    <source>
        <tissue evidence="1">Leaf</tissue>
    </source>
</reference>
<dbReference type="EMBL" id="JAGYWB010000009">
    <property type="protein sequence ID" value="KAI0511218.1"/>
    <property type="molecule type" value="Genomic_DNA"/>
</dbReference>
<name>A0A8T3BJC6_DENNO</name>
<proteinExistence type="predicted"/>
<sequence length="68" mass="7851">MDEVDNQVVRAWGERRMEVELVEKIDITDMKRGVLGFPSKVFHENFMNGFVVPIVNPINDSHELTSSF</sequence>
<gene>
    <name evidence="1" type="ORF">KFK09_011843</name>
</gene>
<evidence type="ECO:0000313" key="1">
    <source>
        <dbReference type="EMBL" id="KAI0511218.1"/>
    </source>
</evidence>
<accession>A0A8T3BJC6</accession>
<comment type="caution">
    <text evidence="1">The sequence shown here is derived from an EMBL/GenBank/DDBJ whole genome shotgun (WGS) entry which is preliminary data.</text>
</comment>
<keyword evidence="2" id="KW-1185">Reference proteome</keyword>
<organism evidence="1 2">
    <name type="scientific">Dendrobium nobile</name>
    <name type="common">Orchid</name>
    <dbReference type="NCBI Taxonomy" id="94219"/>
    <lineage>
        <taxon>Eukaryota</taxon>
        <taxon>Viridiplantae</taxon>
        <taxon>Streptophyta</taxon>
        <taxon>Embryophyta</taxon>
        <taxon>Tracheophyta</taxon>
        <taxon>Spermatophyta</taxon>
        <taxon>Magnoliopsida</taxon>
        <taxon>Liliopsida</taxon>
        <taxon>Asparagales</taxon>
        <taxon>Orchidaceae</taxon>
        <taxon>Epidendroideae</taxon>
        <taxon>Malaxideae</taxon>
        <taxon>Dendrobiinae</taxon>
        <taxon>Dendrobium</taxon>
    </lineage>
</organism>
<dbReference type="Proteomes" id="UP000829196">
    <property type="component" value="Unassembled WGS sequence"/>
</dbReference>
<evidence type="ECO:0000313" key="2">
    <source>
        <dbReference type="Proteomes" id="UP000829196"/>
    </source>
</evidence>